<dbReference type="EMBL" id="LN890980">
    <property type="protein sequence ID" value="CUS12946.1"/>
    <property type="molecule type" value="Genomic_DNA"/>
</dbReference>
<proteinExistence type="predicted"/>
<name>A0A292PZE5_9PEZI</name>
<feature type="compositionally biased region" description="Polar residues" evidence="1">
    <location>
        <begin position="1"/>
        <end position="13"/>
    </location>
</feature>
<dbReference type="AlphaFoldDB" id="A0A292PZE5"/>
<dbReference type="Proteomes" id="UP001412239">
    <property type="component" value="Unassembled WGS sequence"/>
</dbReference>
<keyword evidence="3" id="KW-1185">Reference proteome</keyword>
<evidence type="ECO:0000256" key="1">
    <source>
        <dbReference type="SAM" id="MobiDB-lite"/>
    </source>
</evidence>
<accession>A0A292PZE5</accession>
<gene>
    <name evidence="2" type="ORF">GSTUAT00002997001</name>
</gene>
<organism evidence="2 3">
    <name type="scientific">Tuber aestivum</name>
    <name type="common">summer truffle</name>
    <dbReference type="NCBI Taxonomy" id="59557"/>
    <lineage>
        <taxon>Eukaryota</taxon>
        <taxon>Fungi</taxon>
        <taxon>Dikarya</taxon>
        <taxon>Ascomycota</taxon>
        <taxon>Pezizomycotina</taxon>
        <taxon>Pezizomycetes</taxon>
        <taxon>Pezizales</taxon>
        <taxon>Tuberaceae</taxon>
        <taxon>Tuber</taxon>
    </lineage>
</organism>
<reference evidence="2" key="1">
    <citation type="submission" date="2015-10" db="EMBL/GenBank/DDBJ databases">
        <authorList>
            <person name="Regsiter A."/>
            <person name="william w."/>
        </authorList>
    </citation>
    <scope>NUCLEOTIDE SEQUENCE</scope>
    <source>
        <strain evidence="2">Montdore</strain>
    </source>
</reference>
<feature type="region of interest" description="Disordered" evidence="1">
    <location>
        <begin position="1"/>
        <end position="30"/>
    </location>
</feature>
<sequence length="126" mass="14168">MDRSSMSIQNLSFDSARPSRTRNSSLPTRRITQRISCQHGDASFLSADRGAYSEMVFLIMVGASPIRTRLALWVALCPRDWCAVRDPLPPVTAYGLFQMSSIGDMGNFCFSIYQNHARIIPPIFLH</sequence>
<evidence type="ECO:0000313" key="3">
    <source>
        <dbReference type="Proteomes" id="UP001412239"/>
    </source>
</evidence>
<protein>
    <submittedName>
        <fullName evidence="2">Uncharacterized protein</fullName>
    </submittedName>
</protein>
<evidence type="ECO:0000313" key="2">
    <source>
        <dbReference type="EMBL" id="CUS12946.1"/>
    </source>
</evidence>